<organism evidence="2 3">
    <name type="scientific">Adiantum capillus-veneris</name>
    <name type="common">Maidenhair fern</name>
    <dbReference type="NCBI Taxonomy" id="13818"/>
    <lineage>
        <taxon>Eukaryota</taxon>
        <taxon>Viridiplantae</taxon>
        <taxon>Streptophyta</taxon>
        <taxon>Embryophyta</taxon>
        <taxon>Tracheophyta</taxon>
        <taxon>Polypodiopsida</taxon>
        <taxon>Polypodiidae</taxon>
        <taxon>Polypodiales</taxon>
        <taxon>Pteridineae</taxon>
        <taxon>Pteridaceae</taxon>
        <taxon>Vittarioideae</taxon>
        <taxon>Adiantum</taxon>
    </lineage>
</organism>
<reference evidence="2" key="1">
    <citation type="submission" date="2021-01" db="EMBL/GenBank/DDBJ databases">
        <title>Adiantum capillus-veneris genome.</title>
        <authorList>
            <person name="Fang Y."/>
            <person name="Liao Q."/>
        </authorList>
    </citation>
    <scope>NUCLEOTIDE SEQUENCE</scope>
    <source>
        <strain evidence="2">H3</strain>
        <tissue evidence="2">Leaf</tissue>
    </source>
</reference>
<evidence type="ECO:0000313" key="2">
    <source>
        <dbReference type="EMBL" id="KAI5060370.1"/>
    </source>
</evidence>
<name>A0A9D4Z3Y7_ADICA</name>
<dbReference type="Proteomes" id="UP000886520">
    <property type="component" value="Chromosome 24"/>
</dbReference>
<comment type="caution">
    <text evidence="2">The sequence shown here is derived from an EMBL/GenBank/DDBJ whole genome shotgun (WGS) entry which is preliminary data.</text>
</comment>
<accession>A0A9D4Z3Y7</accession>
<keyword evidence="3" id="KW-1185">Reference proteome</keyword>
<proteinExistence type="predicted"/>
<evidence type="ECO:0000313" key="3">
    <source>
        <dbReference type="Proteomes" id="UP000886520"/>
    </source>
</evidence>
<dbReference type="AlphaFoldDB" id="A0A9D4Z3Y7"/>
<protein>
    <submittedName>
        <fullName evidence="2">Uncharacterized protein</fullName>
    </submittedName>
</protein>
<sequence>MVKELSAPQAPGQPSEAEIHIRRALQAPDSEDEAETSGSASSAESSFTKTSRIKHDESGERTFYADCRICICC</sequence>
<feature type="region of interest" description="Disordered" evidence="1">
    <location>
        <begin position="25"/>
        <end position="57"/>
    </location>
</feature>
<evidence type="ECO:0000256" key="1">
    <source>
        <dbReference type="SAM" id="MobiDB-lite"/>
    </source>
</evidence>
<gene>
    <name evidence="2" type="ORF">GOP47_0024790</name>
</gene>
<dbReference type="EMBL" id="JABFUD020000024">
    <property type="protein sequence ID" value="KAI5060370.1"/>
    <property type="molecule type" value="Genomic_DNA"/>
</dbReference>
<feature type="compositionally biased region" description="Low complexity" evidence="1">
    <location>
        <begin position="36"/>
        <end position="50"/>
    </location>
</feature>